<evidence type="ECO:0000256" key="7">
    <source>
        <dbReference type="ARBA" id="ARBA00022840"/>
    </source>
</evidence>
<dbReference type="Gene3D" id="3.30.200.20">
    <property type="entry name" value="Phosphorylase Kinase, domain 1"/>
    <property type="match status" value="1"/>
</dbReference>
<dbReference type="EC" id="2.7.11.1" evidence="2"/>
<evidence type="ECO:0000313" key="11">
    <source>
        <dbReference type="EMBL" id="KAK9943771.1"/>
    </source>
</evidence>
<dbReference type="PROSITE" id="PS50011">
    <property type="entry name" value="PROTEIN_KINASE_DOM"/>
    <property type="match status" value="1"/>
</dbReference>
<keyword evidence="5" id="KW-0547">Nucleotide-binding</keyword>
<dbReference type="AlphaFoldDB" id="A0AAW1Y3G3"/>
<keyword evidence="3" id="KW-0723">Serine/threonine-protein kinase</keyword>
<dbReference type="GO" id="GO:0016020">
    <property type="term" value="C:membrane"/>
    <property type="evidence" value="ECO:0007669"/>
    <property type="project" value="UniProtKB-SubCell"/>
</dbReference>
<keyword evidence="7" id="KW-0067">ATP-binding</keyword>
<dbReference type="Proteomes" id="UP001457282">
    <property type="component" value="Unassembled WGS sequence"/>
</dbReference>
<keyword evidence="6" id="KW-0418">Kinase</keyword>
<keyword evidence="4" id="KW-0808">Transferase</keyword>
<dbReference type="GO" id="GO:0005524">
    <property type="term" value="F:ATP binding"/>
    <property type="evidence" value="ECO:0007669"/>
    <property type="project" value="UniProtKB-KW"/>
</dbReference>
<name>A0AAW1Y3G3_RUBAR</name>
<keyword evidence="12" id="KW-1185">Reference proteome</keyword>
<dbReference type="SUPFAM" id="SSF56112">
    <property type="entry name" value="Protein kinase-like (PK-like)"/>
    <property type="match status" value="1"/>
</dbReference>
<reference evidence="11 12" key="1">
    <citation type="journal article" date="2023" name="G3 (Bethesda)">
        <title>A chromosome-length genome assembly and annotation of blackberry (Rubus argutus, cv. 'Hillquist').</title>
        <authorList>
            <person name="Bruna T."/>
            <person name="Aryal R."/>
            <person name="Dudchenko O."/>
            <person name="Sargent D.J."/>
            <person name="Mead D."/>
            <person name="Buti M."/>
            <person name="Cavallini A."/>
            <person name="Hytonen T."/>
            <person name="Andres J."/>
            <person name="Pham M."/>
            <person name="Weisz D."/>
            <person name="Mascagni F."/>
            <person name="Usai G."/>
            <person name="Natali L."/>
            <person name="Bassil N."/>
            <person name="Fernandez G.E."/>
            <person name="Lomsadze A."/>
            <person name="Armour M."/>
            <person name="Olukolu B."/>
            <person name="Poorten T."/>
            <person name="Britton C."/>
            <person name="Davik J."/>
            <person name="Ashrafi H."/>
            <person name="Aiden E.L."/>
            <person name="Borodovsky M."/>
            <person name="Worthington M."/>
        </authorList>
    </citation>
    <scope>NUCLEOTIDE SEQUENCE [LARGE SCALE GENOMIC DNA]</scope>
    <source>
        <strain evidence="11">PI 553951</strain>
    </source>
</reference>
<dbReference type="GO" id="GO:0004674">
    <property type="term" value="F:protein serine/threonine kinase activity"/>
    <property type="evidence" value="ECO:0007669"/>
    <property type="project" value="UniProtKB-KW"/>
</dbReference>
<evidence type="ECO:0000256" key="3">
    <source>
        <dbReference type="ARBA" id="ARBA00022527"/>
    </source>
</evidence>
<evidence type="ECO:0000256" key="4">
    <source>
        <dbReference type="ARBA" id="ARBA00022679"/>
    </source>
</evidence>
<dbReference type="EMBL" id="JBEDUW010000002">
    <property type="protein sequence ID" value="KAK9943771.1"/>
    <property type="molecule type" value="Genomic_DNA"/>
</dbReference>
<dbReference type="InterPro" id="IPR011009">
    <property type="entry name" value="Kinase-like_dom_sf"/>
</dbReference>
<evidence type="ECO:0000256" key="2">
    <source>
        <dbReference type="ARBA" id="ARBA00012513"/>
    </source>
</evidence>
<proteinExistence type="predicted"/>
<comment type="caution">
    <text evidence="11">The sequence shown here is derived from an EMBL/GenBank/DDBJ whole genome shotgun (WGS) entry which is preliminary data.</text>
</comment>
<dbReference type="InterPro" id="IPR051824">
    <property type="entry name" value="LRR_Rcpt-Like_S/T_Kinase"/>
</dbReference>
<comment type="subcellular location">
    <subcellularLocation>
        <location evidence="1">Membrane</location>
        <topology evidence="1">Single-pass type I membrane protein</topology>
    </subcellularLocation>
</comment>
<evidence type="ECO:0000256" key="5">
    <source>
        <dbReference type="ARBA" id="ARBA00022741"/>
    </source>
</evidence>
<evidence type="ECO:0000256" key="1">
    <source>
        <dbReference type="ARBA" id="ARBA00004479"/>
    </source>
</evidence>
<evidence type="ECO:0000256" key="9">
    <source>
        <dbReference type="ARBA" id="ARBA00048679"/>
    </source>
</evidence>
<dbReference type="PANTHER" id="PTHR48006">
    <property type="entry name" value="LEUCINE-RICH REPEAT-CONTAINING PROTEIN DDB_G0281931-RELATED"/>
    <property type="match status" value="1"/>
</dbReference>
<sequence length="296" mass="33716">MSPQFSIAELLAATQNFSPDLIVRVENFGLVYKSRLSNGLTVAIKRYDPGVFRGFRELRAEAEALGKLRHPNIIKLLGYCAWGSDKFLVYEFFEKGDLHSWLHNESTLSWDTRYKIIKGVAAGLAYLHGLEMPIIHRDIQPSSVLLDSDFEAHISHFQQARLIESSSRSYVTTQVAGTIGYMPPEYREGFTKATIKADVYSFGVLMLETATGMQPNFQSTFNGEEMGLVQWATKMVFHNRQMEMIDRKLVRSNVNDYFCDSKVDGYFRIALLCASRISRDRPAMREVVQMLNVISI</sequence>
<dbReference type="FunFam" id="1.10.510.10:FF:001023">
    <property type="entry name" value="Os07g0541700 protein"/>
    <property type="match status" value="1"/>
</dbReference>
<accession>A0AAW1Y3G3</accession>
<organism evidence="11 12">
    <name type="scientific">Rubus argutus</name>
    <name type="common">Southern blackberry</name>
    <dbReference type="NCBI Taxonomy" id="59490"/>
    <lineage>
        <taxon>Eukaryota</taxon>
        <taxon>Viridiplantae</taxon>
        <taxon>Streptophyta</taxon>
        <taxon>Embryophyta</taxon>
        <taxon>Tracheophyta</taxon>
        <taxon>Spermatophyta</taxon>
        <taxon>Magnoliopsida</taxon>
        <taxon>eudicotyledons</taxon>
        <taxon>Gunneridae</taxon>
        <taxon>Pentapetalae</taxon>
        <taxon>rosids</taxon>
        <taxon>fabids</taxon>
        <taxon>Rosales</taxon>
        <taxon>Rosaceae</taxon>
        <taxon>Rosoideae</taxon>
        <taxon>Rosoideae incertae sedis</taxon>
        <taxon>Rubus</taxon>
    </lineage>
</organism>
<dbReference type="InterPro" id="IPR001245">
    <property type="entry name" value="Ser-Thr/Tyr_kinase_cat_dom"/>
</dbReference>
<evidence type="ECO:0000256" key="6">
    <source>
        <dbReference type="ARBA" id="ARBA00022777"/>
    </source>
</evidence>
<comment type="catalytic activity">
    <reaction evidence="8">
        <text>L-threonyl-[protein] + ATP = O-phospho-L-threonyl-[protein] + ADP + H(+)</text>
        <dbReference type="Rhea" id="RHEA:46608"/>
        <dbReference type="Rhea" id="RHEA-COMP:11060"/>
        <dbReference type="Rhea" id="RHEA-COMP:11605"/>
        <dbReference type="ChEBI" id="CHEBI:15378"/>
        <dbReference type="ChEBI" id="CHEBI:30013"/>
        <dbReference type="ChEBI" id="CHEBI:30616"/>
        <dbReference type="ChEBI" id="CHEBI:61977"/>
        <dbReference type="ChEBI" id="CHEBI:456216"/>
        <dbReference type="EC" id="2.7.11.1"/>
    </reaction>
</comment>
<evidence type="ECO:0000256" key="8">
    <source>
        <dbReference type="ARBA" id="ARBA00047899"/>
    </source>
</evidence>
<feature type="domain" description="Protein kinase" evidence="10">
    <location>
        <begin position="17"/>
        <end position="294"/>
    </location>
</feature>
<gene>
    <name evidence="11" type="ORF">M0R45_009368</name>
</gene>
<evidence type="ECO:0000313" key="12">
    <source>
        <dbReference type="Proteomes" id="UP001457282"/>
    </source>
</evidence>
<comment type="catalytic activity">
    <reaction evidence="9">
        <text>L-seryl-[protein] + ATP = O-phospho-L-seryl-[protein] + ADP + H(+)</text>
        <dbReference type="Rhea" id="RHEA:17989"/>
        <dbReference type="Rhea" id="RHEA-COMP:9863"/>
        <dbReference type="Rhea" id="RHEA-COMP:11604"/>
        <dbReference type="ChEBI" id="CHEBI:15378"/>
        <dbReference type="ChEBI" id="CHEBI:29999"/>
        <dbReference type="ChEBI" id="CHEBI:30616"/>
        <dbReference type="ChEBI" id="CHEBI:83421"/>
        <dbReference type="ChEBI" id="CHEBI:456216"/>
        <dbReference type="EC" id="2.7.11.1"/>
    </reaction>
</comment>
<dbReference type="Pfam" id="PF07714">
    <property type="entry name" value="PK_Tyr_Ser-Thr"/>
    <property type="match status" value="1"/>
</dbReference>
<dbReference type="PANTHER" id="PTHR48006:SF47">
    <property type="entry name" value="PHYTOSULFOKINE RECEPTOR 2-LIKE"/>
    <property type="match status" value="1"/>
</dbReference>
<evidence type="ECO:0000259" key="10">
    <source>
        <dbReference type="PROSITE" id="PS50011"/>
    </source>
</evidence>
<protein>
    <recommendedName>
        <fullName evidence="2">non-specific serine/threonine protein kinase</fullName>
        <ecNumber evidence="2">2.7.11.1</ecNumber>
    </recommendedName>
</protein>
<dbReference type="Gene3D" id="1.10.510.10">
    <property type="entry name" value="Transferase(Phosphotransferase) domain 1"/>
    <property type="match status" value="1"/>
</dbReference>
<dbReference type="InterPro" id="IPR000719">
    <property type="entry name" value="Prot_kinase_dom"/>
</dbReference>